<feature type="region of interest" description="Disordered" evidence="3">
    <location>
        <begin position="1"/>
        <end position="24"/>
    </location>
</feature>
<dbReference type="PANTHER" id="PTHR11527">
    <property type="entry name" value="HEAT-SHOCK PROTEIN 20 FAMILY MEMBER"/>
    <property type="match status" value="1"/>
</dbReference>
<dbReference type="RefSeq" id="WP_344103525.1">
    <property type="nucleotide sequence ID" value="NZ_BAAAPC010000002.1"/>
</dbReference>
<sequence>MAVNLLPVRRENTAPHRQNAPSWRPFPELDAVHERLDQLFNTLWTEFGRPGGEHVWRPLADLVETDDSYIVEIELPGVRKRDITIDTYDRELVVRGEMKESESGGRFWRRTRPVGHFEHNVVLPSAVDTDSITASLNDGVLRITAPKATAARPRRIEVTAG</sequence>
<dbReference type="Pfam" id="PF00011">
    <property type="entry name" value="HSP20"/>
    <property type="match status" value="1"/>
</dbReference>
<dbReference type="InterPro" id="IPR031107">
    <property type="entry name" value="Small_HSP"/>
</dbReference>
<evidence type="ECO:0000256" key="1">
    <source>
        <dbReference type="PROSITE-ProRule" id="PRU00285"/>
    </source>
</evidence>
<organism evidence="5 6">
    <name type="scientific">Nocardiopsis rhodophaea</name>
    <dbReference type="NCBI Taxonomy" id="280238"/>
    <lineage>
        <taxon>Bacteria</taxon>
        <taxon>Bacillati</taxon>
        <taxon>Actinomycetota</taxon>
        <taxon>Actinomycetes</taxon>
        <taxon>Streptosporangiales</taxon>
        <taxon>Nocardiopsidaceae</taxon>
        <taxon>Nocardiopsis</taxon>
    </lineage>
</organism>
<accession>A0ABP5DQI7</accession>
<keyword evidence="6" id="KW-1185">Reference proteome</keyword>
<protein>
    <submittedName>
        <fullName evidence="5">Hsp20/alpha crystallin family protein</fullName>
    </submittedName>
</protein>
<dbReference type="SUPFAM" id="SSF49764">
    <property type="entry name" value="HSP20-like chaperones"/>
    <property type="match status" value="1"/>
</dbReference>
<proteinExistence type="inferred from homology"/>
<dbReference type="Proteomes" id="UP001501585">
    <property type="component" value="Unassembled WGS sequence"/>
</dbReference>
<evidence type="ECO:0000256" key="2">
    <source>
        <dbReference type="RuleBase" id="RU003616"/>
    </source>
</evidence>
<dbReference type="InterPro" id="IPR008978">
    <property type="entry name" value="HSP20-like_chaperone"/>
</dbReference>
<comment type="caution">
    <text evidence="5">The sequence shown here is derived from an EMBL/GenBank/DDBJ whole genome shotgun (WGS) entry which is preliminary data.</text>
</comment>
<evidence type="ECO:0000313" key="5">
    <source>
        <dbReference type="EMBL" id="GAA1984570.1"/>
    </source>
</evidence>
<comment type="similarity">
    <text evidence="1 2">Belongs to the small heat shock protein (HSP20) family.</text>
</comment>
<reference evidence="6" key="1">
    <citation type="journal article" date="2019" name="Int. J. Syst. Evol. Microbiol.">
        <title>The Global Catalogue of Microorganisms (GCM) 10K type strain sequencing project: providing services to taxonomists for standard genome sequencing and annotation.</title>
        <authorList>
            <consortium name="The Broad Institute Genomics Platform"/>
            <consortium name="The Broad Institute Genome Sequencing Center for Infectious Disease"/>
            <person name="Wu L."/>
            <person name="Ma J."/>
        </authorList>
    </citation>
    <scope>NUCLEOTIDE SEQUENCE [LARGE SCALE GENOMIC DNA]</scope>
    <source>
        <strain evidence="6">JCM 15313</strain>
    </source>
</reference>
<dbReference type="PROSITE" id="PS01031">
    <property type="entry name" value="SHSP"/>
    <property type="match status" value="1"/>
</dbReference>
<dbReference type="EMBL" id="BAAAPC010000002">
    <property type="protein sequence ID" value="GAA1984570.1"/>
    <property type="molecule type" value="Genomic_DNA"/>
</dbReference>
<gene>
    <name evidence="5" type="ORF">GCM10009799_07510</name>
</gene>
<name>A0ABP5DQI7_9ACTN</name>
<dbReference type="Gene3D" id="2.60.40.790">
    <property type="match status" value="1"/>
</dbReference>
<evidence type="ECO:0000259" key="4">
    <source>
        <dbReference type="PROSITE" id="PS01031"/>
    </source>
</evidence>
<evidence type="ECO:0000256" key="3">
    <source>
        <dbReference type="SAM" id="MobiDB-lite"/>
    </source>
</evidence>
<evidence type="ECO:0000313" key="6">
    <source>
        <dbReference type="Proteomes" id="UP001501585"/>
    </source>
</evidence>
<feature type="domain" description="SHSP" evidence="4">
    <location>
        <begin position="50"/>
        <end position="161"/>
    </location>
</feature>
<dbReference type="InterPro" id="IPR002068">
    <property type="entry name" value="A-crystallin/Hsp20_dom"/>
</dbReference>
<dbReference type="CDD" id="cd06464">
    <property type="entry name" value="ACD_sHsps-like"/>
    <property type="match status" value="1"/>
</dbReference>